<dbReference type="GO" id="GO:0005829">
    <property type="term" value="C:cytosol"/>
    <property type="evidence" value="ECO:0007669"/>
    <property type="project" value="TreeGrafter"/>
</dbReference>
<organism evidence="4 5">
    <name type="scientific">Candidatus Abyssobacteria bacterium SURF_17</name>
    <dbReference type="NCBI Taxonomy" id="2093361"/>
    <lineage>
        <taxon>Bacteria</taxon>
        <taxon>Pseudomonadati</taxon>
        <taxon>Candidatus Hydrogenedentota</taxon>
        <taxon>Candidatus Abyssobacteria</taxon>
    </lineage>
</organism>
<dbReference type="InterPro" id="IPR036452">
    <property type="entry name" value="Ribo_hydro-like"/>
</dbReference>
<dbReference type="Proteomes" id="UP000285961">
    <property type="component" value="Unassembled WGS sequence"/>
</dbReference>
<dbReference type="InterPro" id="IPR001910">
    <property type="entry name" value="Inosine/uridine_hydrolase_dom"/>
</dbReference>
<dbReference type="Pfam" id="PF01156">
    <property type="entry name" value="IU_nuc_hydro"/>
    <property type="match status" value="1"/>
</dbReference>
<accession>A0A419F1N0</accession>
<keyword evidence="1 4" id="KW-0378">Hydrolase</keyword>
<comment type="caution">
    <text evidence="4">The sequence shown here is derived from an EMBL/GenBank/DDBJ whole genome shotgun (WGS) entry which is preliminary data.</text>
</comment>
<dbReference type="PANTHER" id="PTHR12304">
    <property type="entry name" value="INOSINE-URIDINE PREFERRING NUCLEOSIDE HYDROLASE"/>
    <property type="match status" value="1"/>
</dbReference>
<name>A0A419F1N0_9BACT</name>
<evidence type="ECO:0000313" key="4">
    <source>
        <dbReference type="EMBL" id="RJP71707.1"/>
    </source>
</evidence>
<dbReference type="GO" id="GO:0006152">
    <property type="term" value="P:purine nucleoside catabolic process"/>
    <property type="evidence" value="ECO:0007669"/>
    <property type="project" value="TreeGrafter"/>
</dbReference>
<evidence type="ECO:0000256" key="1">
    <source>
        <dbReference type="ARBA" id="ARBA00022801"/>
    </source>
</evidence>
<evidence type="ECO:0000256" key="2">
    <source>
        <dbReference type="ARBA" id="ARBA00023295"/>
    </source>
</evidence>
<dbReference type="AlphaFoldDB" id="A0A419F1N0"/>
<reference evidence="4 5" key="1">
    <citation type="journal article" date="2017" name="ISME J.">
        <title>Energy and carbon metabolisms in a deep terrestrial subsurface fluid microbial community.</title>
        <authorList>
            <person name="Momper L."/>
            <person name="Jungbluth S.P."/>
            <person name="Lee M.D."/>
            <person name="Amend J.P."/>
        </authorList>
    </citation>
    <scope>NUCLEOTIDE SEQUENCE [LARGE SCALE GENOMIC DNA]</scope>
    <source>
        <strain evidence="4">SURF_17</strain>
    </source>
</reference>
<feature type="domain" description="Inosine/uridine-preferring nucleoside hydrolase" evidence="3">
    <location>
        <begin position="5"/>
        <end position="296"/>
    </location>
</feature>
<dbReference type="PANTHER" id="PTHR12304:SF4">
    <property type="entry name" value="URIDINE NUCLEOSIDASE"/>
    <property type="match status" value="1"/>
</dbReference>
<dbReference type="Gene3D" id="3.90.245.10">
    <property type="entry name" value="Ribonucleoside hydrolase-like"/>
    <property type="match status" value="1"/>
</dbReference>
<evidence type="ECO:0000313" key="5">
    <source>
        <dbReference type="Proteomes" id="UP000285961"/>
    </source>
</evidence>
<protein>
    <submittedName>
        <fullName evidence="4">Nucleoside hydrolase</fullName>
    </submittedName>
</protein>
<dbReference type="InterPro" id="IPR023186">
    <property type="entry name" value="IUNH"/>
</dbReference>
<keyword evidence="2" id="KW-0326">Glycosidase</keyword>
<sequence>MTQRIIFDTDIGTDVDDAYALSFLAHCPEVHIEAVTTVWADPLLRARIARKLLNLLGKPHIPVAVGESAPLNPARAAFLMGNEGRGVLNGNENLRLSEIPATALIESLLKKYPHEIKVLLMGPETNMGKLLSEKPELAALVKEFVIMGGMPFYSPKEMALIGERPVEFNLTSDPEAARTVFESGVPITMVGANVTFPTLLKQEHIERIRNHGAPATDLLHSMTIEWLKVFDLEETSMHDPLAASAAFTLEFLDTMMLNVAVETKGEFTTGLTVVNRCNNADWNTVRVATEARSIEFINFMLKRILV</sequence>
<evidence type="ECO:0000259" key="3">
    <source>
        <dbReference type="Pfam" id="PF01156"/>
    </source>
</evidence>
<dbReference type="EMBL" id="QZKI01000055">
    <property type="protein sequence ID" value="RJP71707.1"/>
    <property type="molecule type" value="Genomic_DNA"/>
</dbReference>
<gene>
    <name evidence="4" type="ORF">C4532_07105</name>
</gene>
<proteinExistence type="predicted"/>
<dbReference type="GO" id="GO:0008477">
    <property type="term" value="F:purine nucleosidase activity"/>
    <property type="evidence" value="ECO:0007669"/>
    <property type="project" value="TreeGrafter"/>
</dbReference>
<dbReference type="SUPFAM" id="SSF53590">
    <property type="entry name" value="Nucleoside hydrolase"/>
    <property type="match status" value="1"/>
</dbReference>